<dbReference type="Proteomes" id="UP000078555">
    <property type="component" value="Unassembled WGS sequence"/>
</dbReference>
<evidence type="ECO:0000313" key="5">
    <source>
        <dbReference type="Proteomes" id="UP000078550"/>
    </source>
</evidence>
<gene>
    <name evidence="3" type="ORF">POVWA1_043410</name>
    <name evidence="4" type="ORF">POVWA2_041880</name>
</gene>
<dbReference type="Proteomes" id="UP000078550">
    <property type="component" value="Unassembled WGS sequence"/>
</dbReference>
<organism evidence="4 5">
    <name type="scientific">Plasmodium ovale wallikeri</name>
    <dbReference type="NCBI Taxonomy" id="864142"/>
    <lineage>
        <taxon>Eukaryota</taxon>
        <taxon>Sar</taxon>
        <taxon>Alveolata</taxon>
        <taxon>Apicomplexa</taxon>
        <taxon>Aconoidasida</taxon>
        <taxon>Haemosporida</taxon>
        <taxon>Plasmodiidae</taxon>
        <taxon>Plasmodium</taxon>
        <taxon>Plasmodium (Plasmodium)</taxon>
    </lineage>
</organism>
<sequence>MTDFREASTCIEEMGDICNELLNAKEEEIYTKLSLYYELEEKLKKVQPIITRIRLRRNEKDEKKKIYGEKMLKSVDILLERYDILYNIYEEELTVFKENYEINKNKKMEEILLQEKEKKKYEEELLNRGRKKTKMEEEEIQKKNLEKLKIMNNEKEQYEKRIHQMEIIKKAIHEKCNFLYEEISAACNREEAIKYIYTQLGSPVGTTADGSRDGSDGRDDRGGSDERNERDSLIDCLYLIYRNNEFGHFKEALKNIIQYMEELVKNIDSEQLKLINLMNPTFQHNILSKKGTLFVFILIGYVIKRADDISHVLKKINRDINKENVYIYLEEPDIASDYEKWKNWFESIQSSLNVICTVFRHINKYSDPPDEETLKSIFLYLKGL</sequence>
<dbReference type="CDD" id="cd09212">
    <property type="entry name" value="PUB"/>
    <property type="match status" value="1"/>
</dbReference>
<dbReference type="Gene3D" id="1.20.58.2190">
    <property type="match status" value="1"/>
</dbReference>
<evidence type="ECO:0000256" key="1">
    <source>
        <dbReference type="SAM" id="Coils"/>
    </source>
</evidence>
<keyword evidence="6" id="KW-1185">Reference proteome</keyword>
<dbReference type="SUPFAM" id="SSF143503">
    <property type="entry name" value="PUG domain-like"/>
    <property type="match status" value="1"/>
</dbReference>
<evidence type="ECO:0000256" key="2">
    <source>
        <dbReference type="SAM" id="MobiDB-lite"/>
    </source>
</evidence>
<dbReference type="InterPro" id="IPR036339">
    <property type="entry name" value="PUB-like_dom_sf"/>
</dbReference>
<evidence type="ECO:0000313" key="3">
    <source>
        <dbReference type="EMBL" id="SBT41138.1"/>
    </source>
</evidence>
<reference evidence="5 6" key="2">
    <citation type="submission" date="2016-05" db="EMBL/GenBank/DDBJ databases">
        <authorList>
            <person name="Naeem Raeece"/>
        </authorList>
    </citation>
    <scope>NUCLEOTIDE SEQUENCE [LARGE SCALE GENOMIC DNA]</scope>
</reference>
<dbReference type="EMBL" id="FLRD01000118">
    <property type="protein sequence ID" value="SBT41138.1"/>
    <property type="molecule type" value="Genomic_DNA"/>
</dbReference>
<protein>
    <submittedName>
        <fullName evidence="4">Uncharacterized protein</fullName>
    </submittedName>
</protein>
<name>A0A1A8ZC58_PLAOA</name>
<proteinExistence type="predicted"/>
<reference evidence="4" key="1">
    <citation type="submission" date="2016-05" db="EMBL/GenBank/DDBJ databases">
        <authorList>
            <person name="Lavstsen T."/>
            <person name="Jespersen J.S."/>
        </authorList>
    </citation>
    <scope>NUCLEOTIDE SEQUENCE [LARGE SCALE GENOMIC DNA]</scope>
</reference>
<keyword evidence="1" id="KW-0175">Coiled coil</keyword>
<feature type="compositionally biased region" description="Basic and acidic residues" evidence="2">
    <location>
        <begin position="210"/>
        <end position="228"/>
    </location>
</feature>
<accession>A0A1A8ZC58</accession>
<feature type="region of interest" description="Disordered" evidence="2">
    <location>
        <begin position="206"/>
        <end position="228"/>
    </location>
</feature>
<dbReference type="AlphaFoldDB" id="A0A1A8ZC58"/>
<evidence type="ECO:0000313" key="4">
    <source>
        <dbReference type="EMBL" id="SBT41468.1"/>
    </source>
</evidence>
<evidence type="ECO:0000313" key="6">
    <source>
        <dbReference type="Proteomes" id="UP000078555"/>
    </source>
</evidence>
<feature type="coiled-coil region" evidence="1">
    <location>
        <begin position="97"/>
        <end position="175"/>
    </location>
</feature>
<dbReference type="EMBL" id="FLRE01000158">
    <property type="protein sequence ID" value="SBT41468.1"/>
    <property type="molecule type" value="Genomic_DNA"/>
</dbReference>